<feature type="region of interest" description="Disordered" evidence="1">
    <location>
        <begin position="80"/>
        <end position="104"/>
    </location>
</feature>
<name>A0A420MB93_FUSOX</name>
<dbReference type="PANTHER" id="PTHR47256:SF3">
    <property type="entry name" value="ZN(II)2CYS6 TRANSCRIPTION FACTOR (EUROFUNG)"/>
    <property type="match status" value="1"/>
</dbReference>
<accession>A0A420MB93</accession>
<evidence type="ECO:0000313" key="3">
    <source>
        <dbReference type="Proteomes" id="UP000285084"/>
    </source>
</evidence>
<comment type="caution">
    <text evidence="2">The sequence shown here is derived from an EMBL/GenBank/DDBJ whole genome shotgun (WGS) entry which is preliminary data.</text>
</comment>
<organism evidence="2 3">
    <name type="scientific">Fusarium oxysporum</name>
    <name type="common">Fusarium vascular wilt</name>
    <dbReference type="NCBI Taxonomy" id="5507"/>
    <lineage>
        <taxon>Eukaryota</taxon>
        <taxon>Fungi</taxon>
        <taxon>Dikarya</taxon>
        <taxon>Ascomycota</taxon>
        <taxon>Pezizomycotina</taxon>
        <taxon>Sordariomycetes</taxon>
        <taxon>Hypocreomycetidae</taxon>
        <taxon>Hypocreales</taxon>
        <taxon>Nectriaceae</taxon>
        <taxon>Fusarium</taxon>
        <taxon>Fusarium oxysporum species complex</taxon>
    </lineage>
</organism>
<dbReference type="Proteomes" id="UP000285084">
    <property type="component" value="Unassembled WGS sequence"/>
</dbReference>
<gene>
    <name evidence="2" type="ORF">BFJ69_g16424</name>
</gene>
<evidence type="ECO:0000313" key="2">
    <source>
        <dbReference type="EMBL" id="RKK65283.1"/>
    </source>
</evidence>
<dbReference type="AlphaFoldDB" id="A0A420MB93"/>
<sequence>MHQCDGTRPRCAPCTEKGVLCEFIGPEGADSRDIARHQLVKYKSVIEVLHQGSPAEAVQALHRIREADNIEDTVSSIVEASYPPPASSSSATSRDAPRRSPALKSRLLKSPYEDSDVIFDKSYMVNARDQYVTDDVFIDVFARNLPLSRWTTVSTDNRHMNHLLTMFFTWDNVVERVCYRPILEEDVVAMDSRSADHHRGTFCSRILINALLAVSCLYTLDPVTFQDPQDSKSRGRRWADEAEAHLESIDRPSIPLL</sequence>
<dbReference type="InterPro" id="IPR053187">
    <property type="entry name" value="Notoamide_regulator"/>
</dbReference>
<dbReference type="PANTHER" id="PTHR47256">
    <property type="entry name" value="ZN(II)2CYS6 TRANSCRIPTION FACTOR (EUROFUNG)-RELATED"/>
    <property type="match status" value="1"/>
</dbReference>
<dbReference type="EMBL" id="MRCX01000451">
    <property type="protein sequence ID" value="RKK65283.1"/>
    <property type="molecule type" value="Genomic_DNA"/>
</dbReference>
<evidence type="ECO:0008006" key="4">
    <source>
        <dbReference type="Google" id="ProtNLM"/>
    </source>
</evidence>
<protein>
    <recommendedName>
        <fullName evidence="4">Zn(2)-C6 fungal-type domain-containing protein</fullName>
    </recommendedName>
</protein>
<proteinExistence type="predicted"/>
<dbReference type="CDD" id="cd12148">
    <property type="entry name" value="fungal_TF_MHR"/>
    <property type="match status" value="1"/>
</dbReference>
<feature type="compositionally biased region" description="Low complexity" evidence="1">
    <location>
        <begin position="87"/>
        <end position="102"/>
    </location>
</feature>
<reference evidence="2 3" key="1">
    <citation type="journal article" date="2018" name="Sci. Rep.">
        <title>Characterisation of pathogen-specific regions and novel effector candidates in Fusarium oxysporum f. sp. cepae.</title>
        <authorList>
            <person name="Armitage A.D."/>
            <person name="Taylor A."/>
            <person name="Sobczyk M.K."/>
            <person name="Baxter L."/>
            <person name="Greenfield B.P."/>
            <person name="Bates H.J."/>
            <person name="Wilson F."/>
            <person name="Jackson A.C."/>
            <person name="Ott S."/>
            <person name="Harrison R.J."/>
            <person name="Clarkson J.P."/>
        </authorList>
    </citation>
    <scope>NUCLEOTIDE SEQUENCE [LARGE SCALE GENOMIC DNA]</scope>
    <source>
        <strain evidence="2 3">Fo_A13</strain>
    </source>
</reference>
<dbReference type="VEuPathDB" id="FungiDB:FOMG_17727"/>
<evidence type="ECO:0000256" key="1">
    <source>
        <dbReference type="SAM" id="MobiDB-lite"/>
    </source>
</evidence>